<evidence type="ECO:0000256" key="3">
    <source>
        <dbReference type="ARBA" id="ARBA00022989"/>
    </source>
</evidence>
<comment type="caution">
    <text evidence="12">The sequence shown here is derived from an EMBL/GenBank/DDBJ whole genome shotgun (WGS) entry which is preliminary data.</text>
</comment>
<dbReference type="Proteomes" id="UP001642540">
    <property type="component" value="Unassembled WGS sequence"/>
</dbReference>
<feature type="region of interest" description="Disordered" evidence="9">
    <location>
        <begin position="132"/>
        <end position="157"/>
    </location>
</feature>
<feature type="transmembrane region" description="Helical" evidence="10">
    <location>
        <begin position="342"/>
        <end position="369"/>
    </location>
</feature>
<keyword evidence="2 10" id="KW-0812">Transmembrane</keyword>
<evidence type="ECO:0000259" key="11">
    <source>
        <dbReference type="PROSITE" id="PS50259"/>
    </source>
</evidence>
<feature type="transmembrane region" description="Helical" evidence="10">
    <location>
        <begin position="413"/>
        <end position="437"/>
    </location>
</feature>
<gene>
    <name evidence="12" type="ORF">ODALV1_LOCUS29359</name>
</gene>
<proteinExistence type="predicted"/>
<feature type="region of interest" description="Disordered" evidence="9">
    <location>
        <begin position="863"/>
        <end position="884"/>
    </location>
</feature>
<protein>
    <recommendedName>
        <fullName evidence="11">G-protein coupled receptors family 3 profile domain-containing protein</fullName>
    </recommendedName>
</protein>
<dbReference type="PROSITE" id="PS50259">
    <property type="entry name" value="G_PROTEIN_RECEP_F3_4"/>
    <property type="match status" value="1"/>
</dbReference>
<keyword evidence="13" id="KW-1185">Reference proteome</keyword>
<accession>A0ABP1S3X8</accession>
<evidence type="ECO:0000256" key="5">
    <source>
        <dbReference type="ARBA" id="ARBA00023136"/>
    </source>
</evidence>
<evidence type="ECO:0000256" key="2">
    <source>
        <dbReference type="ARBA" id="ARBA00022692"/>
    </source>
</evidence>
<reference evidence="12 13" key="1">
    <citation type="submission" date="2024-08" db="EMBL/GenBank/DDBJ databases">
        <authorList>
            <person name="Cucini C."/>
            <person name="Frati F."/>
        </authorList>
    </citation>
    <scope>NUCLEOTIDE SEQUENCE [LARGE SCALE GENOMIC DNA]</scope>
</reference>
<feature type="compositionally biased region" description="Low complexity" evidence="9">
    <location>
        <begin position="43"/>
        <end position="59"/>
    </location>
</feature>
<evidence type="ECO:0000256" key="4">
    <source>
        <dbReference type="ARBA" id="ARBA00023040"/>
    </source>
</evidence>
<feature type="region of interest" description="Disordered" evidence="9">
    <location>
        <begin position="903"/>
        <end position="928"/>
    </location>
</feature>
<feature type="domain" description="G-protein coupled receptors family 3 profile" evidence="11">
    <location>
        <begin position="416"/>
        <end position="619"/>
    </location>
</feature>
<dbReference type="PANTHER" id="PTHR10519">
    <property type="entry name" value="GABA-B RECEPTOR"/>
    <property type="match status" value="1"/>
</dbReference>
<dbReference type="Pfam" id="PF01094">
    <property type="entry name" value="ANF_receptor"/>
    <property type="match status" value="1"/>
</dbReference>
<feature type="transmembrane region" description="Helical" evidence="10">
    <location>
        <begin position="464"/>
        <end position="485"/>
    </location>
</feature>
<dbReference type="InterPro" id="IPR001828">
    <property type="entry name" value="ANF_lig-bd_rcpt"/>
</dbReference>
<evidence type="ECO:0000313" key="12">
    <source>
        <dbReference type="EMBL" id="CAL8143214.1"/>
    </source>
</evidence>
<keyword evidence="6" id="KW-0675">Receptor</keyword>
<evidence type="ECO:0000256" key="6">
    <source>
        <dbReference type="ARBA" id="ARBA00023170"/>
    </source>
</evidence>
<feature type="region of interest" description="Disordered" evidence="9">
    <location>
        <begin position="20"/>
        <end position="90"/>
    </location>
</feature>
<sequence>MYGSDYAWILIGEPEIDWWQEYPSPTGNRSSRSTKTRSKRTSNSKSSSYAFSSNGYSTSTEKTHFGESVSRDALSYGDQSPKTTTLDGDSISIKMGESRVFGTSRVAISESGSVFGGLSRNGRNESRTIRRLDSFSNPETLRPKSSGKSLHQHPSHQSDCSFKQLMEAVQYAIFVDRYNILEQPSDSGMTAVTFRNRLMQRLKRAYNISSNNEVSPFAPETYDAVWTVALGLRQVKENYNYTLDNFTLQNGQFSQLLKTEIGRLNFSGISGPITFSGSDRIGISSFMQIQDGRMIQVGLVFPDRPSNKLELTCKGCQKIQWHGNQVPISRREFRFKLIRVEYSLYIIVAATASLGIVMAAAFLAFNLYNRKLKYIKLSSPKLNNIVIIGCMFAYLAVILLGTDFTTVPDGKHFAYICTIRAYLLSMAFSLAFGAMFAKTYRVYRIFTRSCIGVVKNKLLRDTQLMTLIMVLVLIDCIIVSSWAIFDPMHVNLRNLTLQIDPSDRSVVYQPQIEVCRSQHGHVWLSAMYGYKSLLLVVGLYMAWETRHVKIQALNDSKYIGLCVYIVVLTSVLAVSLANLISERVTISFVSVTSLILFSTTVTLCLLFLPKIHAITSYPNASDPIVESMGLKIECNTRRFIVEDTKELLFRAEVQNRVYKRQIEAVDVEIWRLENLLVYSPSKYQQTTSSTTTDAVIAGKNVKGVKQDRKQRQGESGGDGESSSDDNDSNSEIYTVYLHGPRFIVPISLFNFRSATSPSTYTTARMEASLQDAALLSASSTAPRSSWPNSRYLAAPTNGLIAKKYRFKSEPRLLAEPPERSRNDYGETSTNNSALSPPTIIQWGDADEEDPTLRVSSAGSSIASCNNVAKNNSRKGSSTSGTGSKRSSIFAAFKNPWAYLTGFMRQPENPQGSSSNAAGKFGRKESSNFYPDGTQNDNYLLKPIAYFGGQSVPSSSQRHKFSSVPDLWAVRGSPDFDVNHKKYSINSDTACVGISAANPSCSYELVPNNPDPVLKLIVTSHESVYL</sequence>
<keyword evidence="3 10" id="KW-1133">Transmembrane helix</keyword>
<keyword evidence="4" id="KW-0297">G-protein coupled receptor</keyword>
<dbReference type="SUPFAM" id="SSF53822">
    <property type="entry name" value="Periplasmic binding protein-like I"/>
    <property type="match status" value="1"/>
</dbReference>
<dbReference type="CDD" id="cd15047">
    <property type="entry name" value="7tmC_GABA-B-like"/>
    <property type="match status" value="1"/>
</dbReference>
<dbReference type="EMBL" id="CAXLJM020000151">
    <property type="protein sequence ID" value="CAL8143214.1"/>
    <property type="molecule type" value="Genomic_DNA"/>
</dbReference>
<evidence type="ECO:0000256" key="9">
    <source>
        <dbReference type="SAM" id="MobiDB-lite"/>
    </source>
</evidence>
<feature type="compositionally biased region" description="Low complexity" evidence="9">
    <location>
        <begin position="869"/>
        <end position="884"/>
    </location>
</feature>
<feature type="compositionally biased region" description="Basic and acidic residues" evidence="9">
    <location>
        <begin position="810"/>
        <end position="824"/>
    </location>
</feature>
<keyword evidence="8" id="KW-0807">Transducer</keyword>
<feature type="transmembrane region" description="Helical" evidence="10">
    <location>
        <begin position="586"/>
        <end position="608"/>
    </location>
</feature>
<evidence type="ECO:0000313" key="13">
    <source>
        <dbReference type="Proteomes" id="UP001642540"/>
    </source>
</evidence>
<feature type="region of interest" description="Disordered" evidence="9">
    <location>
        <begin position="810"/>
        <end position="843"/>
    </location>
</feature>
<feature type="transmembrane region" description="Helical" evidence="10">
    <location>
        <begin position="558"/>
        <end position="580"/>
    </location>
</feature>
<feature type="compositionally biased region" description="Polar residues" evidence="9">
    <location>
        <begin position="825"/>
        <end position="835"/>
    </location>
</feature>
<keyword evidence="7" id="KW-0325">Glycoprotein</keyword>
<dbReference type="PRINTS" id="PR01176">
    <property type="entry name" value="GABABRECEPTR"/>
</dbReference>
<evidence type="ECO:0000256" key="10">
    <source>
        <dbReference type="SAM" id="Phobius"/>
    </source>
</evidence>
<dbReference type="InterPro" id="IPR017978">
    <property type="entry name" value="GPCR_3_C"/>
</dbReference>
<feature type="region of interest" description="Disordered" evidence="9">
    <location>
        <begin position="697"/>
        <end position="729"/>
    </location>
</feature>
<comment type="subcellular location">
    <subcellularLocation>
        <location evidence="1">Membrane</location>
        <topology evidence="1">Multi-pass membrane protein</topology>
    </subcellularLocation>
</comment>
<feature type="transmembrane region" description="Helical" evidence="10">
    <location>
        <begin position="381"/>
        <end position="401"/>
    </location>
</feature>
<feature type="compositionally biased region" description="Polar residues" evidence="9">
    <location>
        <begin position="77"/>
        <end position="87"/>
    </location>
</feature>
<name>A0ABP1S3X8_9HEXA</name>
<evidence type="ECO:0000256" key="8">
    <source>
        <dbReference type="ARBA" id="ARBA00023224"/>
    </source>
</evidence>
<dbReference type="InterPro" id="IPR028082">
    <property type="entry name" value="Peripla_BP_I"/>
</dbReference>
<evidence type="ECO:0000256" key="7">
    <source>
        <dbReference type="ARBA" id="ARBA00023180"/>
    </source>
</evidence>
<dbReference type="Gene3D" id="3.40.50.2300">
    <property type="match status" value="1"/>
</dbReference>
<evidence type="ECO:0000256" key="1">
    <source>
        <dbReference type="ARBA" id="ARBA00004141"/>
    </source>
</evidence>
<dbReference type="Pfam" id="PF00003">
    <property type="entry name" value="7tm_3"/>
    <property type="match status" value="1"/>
</dbReference>
<organism evidence="12 13">
    <name type="scientific">Orchesella dallaii</name>
    <dbReference type="NCBI Taxonomy" id="48710"/>
    <lineage>
        <taxon>Eukaryota</taxon>
        <taxon>Metazoa</taxon>
        <taxon>Ecdysozoa</taxon>
        <taxon>Arthropoda</taxon>
        <taxon>Hexapoda</taxon>
        <taxon>Collembola</taxon>
        <taxon>Entomobryomorpha</taxon>
        <taxon>Entomobryoidea</taxon>
        <taxon>Orchesellidae</taxon>
        <taxon>Orchesellinae</taxon>
        <taxon>Orchesella</taxon>
    </lineage>
</organism>
<keyword evidence="5 10" id="KW-0472">Membrane</keyword>
<dbReference type="PANTHER" id="PTHR10519:SF46">
    <property type="entry name" value="METABOTROPIC GABA-B RECEPTOR SUBTYPE 3, ISOFORM A"/>
    <property type="match status" value="1"/>
</dbReference>
<feature type="compositionally biased region" description="Basic residues" evidence="9">
    <location>
        <begin position="32"/>
        <end position="42"/>
    </location>
</feature>
<dbReference type="InterPro" id="IPR002455">
    <property type="entry name" value="GPCR3_GABA-B"/>
</dbReference>
<feature type="compositionally biased region" description="Polar residues" evidence="9">
    <location>
        <begin position="907"/>
        <end position="916"/>
    </location>
</feature>